<dbReference type="AlphaFoldDB" id="A0A8S0XVW3"/>
<keyword evidence="2" id="KW-1185">Reference proteome</keyword>
<sequence length="118" mass="13851">MPELDANYREPDFLLFWRKFNRLYNIMHHRDEMKNPIEGFYFDNQIGIIKVIAYEPADKKKPLAAVTDGAEHGDYQFGILEIIAARDKQEALMDSMFLDLDAKIKDFFEYVRTAPDGK</sequence>
<proteinExistence type="predicted"/>
<dbReference type="Proteomes" id="UP000494216">
    <property type="component" value="Unassembled WGS sequence"/>
</dbReference>
<name>A0A8S0XVW3_9GAMM</name>
<reference evidence="1 2" key="1">
    <citation type="submission" date="2020-02" db="EMBL/GenBank/DDBJ databases">
        <authorList>
            <person name="Hogendoorn C."/>
        </authorList>
    </citation>
    <scope>NUCLEOTIDE SEQUENCE [LARGE SCALE GENOMIC DNA]</scope>
    <source>
        <strain evidence="1">METHB21</strain>
    </source>
</reference>
<protein>
    <submittedName>
        <fullName evidence="1">Uncharacterized protein</fullName>
    </submittedName>
</protein>
<organism evidence="1 2">
    <name type="scientific">Candidatus Methylobacter favarea</name>
    <dbReference type="NCBI Taxonomy" id="2707345"/>
    <lineage>
        <taxon>Bacteria</taxon>
        <taxon>Pseudomonadati</taxon>
        <taxon>Pseudomonadota</taxon>
        <taxon>Gammaproteobacteria</taxon>
        <taxon>Methylococcales</taxon>
        <taxon>Methylococcaceae</taxon>
        <taxon>Methylobacter</taxon>
    </lineage>
</organism>
<evidence type="ECO:0000313" key="1">
    <source>
        <dbReference type="EMBL" id="CAA9892898.1"/>
    </source>
</evidence>
<comment type="caution">
    <text evidence="1">The sequence shown here is derived from an EMBL/GenBank/DDBJ whole genome shotgun (WGS) entry which is preliminary data.</text>
</comment>
<gene>
    <name evidence="1" type="ORF">METHB2_90005</name>
</gene>
<accession>A0A8S0XVW3</accession>
<evidence type="ECO:0000313" key="2">
    <source>
        <dbReference type="Proteomes" id="UP000494216"/>
    </source>
</evidence>
<dbReference type="EMBL" id="CADCXN010000124">
    <property type="protein sequence ID" value="CAA9892898.1"/>
    <property type="molecule type" value="Genomic_DNA"/>
</dbReference>